<keyword evidence="1" id="KW-0812">Transmembrane</keyword>
<organism evidence="2 3">
    <name type="scientific">Adineta steineri</name>
    <dbReference type="NCBI Taxonomy" id="433720"/>
    <lineage>
        <taxon>Eukaryota</taxon>
        <taxon>Metazoa</taxon>
        <taxon>Spiralia</taxon>
        <taxon>Gnathifera</taxon>
        <taxon>Rotifera</taxon>
        <taxon>Eurotatoria</taxon>
        <taxon>Bdelloidea</taxon>
        <taxon>Adinetida</taxon>
        <taxon>Adinetidae</taxon>
        <taxon>Adineta</taxon>
    </lineage>
</organism>
<protein>
    <submittedName>
        <fullName evidence="2">Uncharacterized protein</fullName>
    </submittedName>
</protein>
<feature type="transmembrane region" description="Helical" evidence="1">
    <location>
        <begin position="25"/>
        <end position="43"/>
    </location>
</feature>
<proteinExistence type="predicted"/>
<name>A0A820DGH8_9BILA</name>
<dbReference type="AlphaFoldDB" id="A0A820DGH8"/>
<feature type="non-terminal residue" evidence="2">
    <location>
        <position position="1"/>
    </location>
</feature>
<dbReference type="Proteomes" id="UP000663868">
    <property type="component" value="Unassembled WGS sequence"/>
</dbReference>
<evidence type="ECO:0000313" key="2">
    <source>
        <dbReference type="EMBL" id="CAF4231817.1"/>
    </source>
</evidence>
<evidence type="ECO:0000256" key="1">
    <source>
        <dbReference type="SAM" id="Phobius"/>
    </source>
</evidence>
<keyword evidence="1" id="KW-0472">Membrane</keyword>
<accession>A0A820DGH8</accession>
<evidence type="ECO:0000313" key="3">
    <source>
        <dbReference type="Proteomes" id="UP000663868"/>
    </source>
</evidence>
<comment type="caution">
    <text evidence="2">The sequence shown here is derived from an EMBL/GenBank/DDBJ whole genome shotgun (WGS) entry which is preliminary data.</text>
</comment>
<keyword evidence="1" id="KW-1133">Transmembrane helix</keyword>
<gene>
    <name evidence="2" type="ORF">KXQ929_LOCUS41775</name>
</gene>
<reference evidence="2" key="1">
    <citation type="submission" date="2021-02" db="EMBL/GenBank/DDBJ databases">
        <authorList>
            <person name="Nowell W R."/>
        </authorList>
    </citation>
    <scope>NUCLEOTIDE SEQUENCE</scope>
</reference>
<sequence>NTENIFDSQSVDAFIIRCKILSTRLYIIFLIIFLITLTTYTSLSNQIENKTVILSSQSIYENLRLKYASSLQCSCAKVSIPYENFVQTSPLFHRVCSSDFIS</sequence>
<dbReference type="EMBL" id="CAJOBB010009659">
    <property type="protein sequence ID" value="CAF4231817.1"/>
    <property type="molecule type" value="Genomic_DNA"/>
</dbReference>